<dbReference type="EMBL" id="JABBNB010000015">
    <property type="protein sequence ID" value="NMO02652.1"/>
    <property type="molecule type" value="Genomic_DNA"/>
</dbReference>
<organism evidence="6 7">
    <name type="scientific">Gordonia asplenii</name>
    <dbReference type="NCBI Taxonomy" id="2725283"/>
    <lineage>
        <taxon>Bacteria</taxon>
        <taxon>Bacillati</taxon>
        <taxon>Actinomycetota</taxon>
        <taxon>Actinomycetes</taxon>
        <taxon>Mycobacteriales</taxon>
        <taxon>Gordoniaceae</taxon>
        <taxon>Gordonia</taxon>
    </lineage>
</organism>
<evidence type="ECO:0000256" key="2">
    <source>
        <dbReference type="ARBA" id="ARBA00023002"/>
    </source>
</evidence>
<dbReference type="Gene3D" id="3.40.605.10">
    <property type="entry name" value="Aldehyde Dehydrogenase, Chain A, domain 1"/>
    <property type="match status" value="1"/>
</dbReference>
<dbReference type="CDD" id="cd07139">
    <property type="entry name" value="ALDH_AldA-Rv0768"/>
    <property type="match status" value="1"/>
</dbReference>
<dbReference type="PANTHER" id="PTHR42804">
    <property type="entry name" value="ALDEHYDE DEHYDROGENASE"/>
    <property type="match status" value="1"/>
</dbReference>
<feature type="active site" evidence="3">
    <location>
        <position position="261"/>
    </location>
</feature>
<sequence length="492" mass="50840">MPTTTASALDPALTHRDLLYLDGRWVPGSGGTSVLTSPATGATIGQTPVGSVVDVDAAVSAARSAFPDWAGRTPVQRSVALHRLADEIQARATDVAALVTLQNGMPITLSTPAEGHGPAAMLRYYADLIVTEELETTRPAVGRPGSTVVRSTPVGVVGAIVPWNFPQSLAMFKLAPALAAGCTVVMKPAPETPLDALALADAAHAAGLPSGVLNVVPGDVEVGRALVAHPGVDKVGFTGSTAAGREIGEVCGRLLRPVTLELGGKSAAIVLDDADLPAMAKGLASASLLNTGQTCYSSTRILVPRNRYDDAVDAIAEMARSLPIGDPFDPTTRVGPLISRRQRDRVLESIGWAVAAGAEIACGGVVPEGFSAGNYLAPTVLTQLDNSFAIARDELFAPVLCVIAYDTVDDAVAIANDSDYGLGGTIWTSDEQRALDIAPRIQTGAVGINFFSLDIGAPFGGVKGSGLGRELGPEGLGAYRRTQSIYLRPPRK</sequence>
<dbReference type="Proteomes" id="UP000550729">
    <property type="component" value="Unassembled WGS sequence"/>
</dbReference>
<dbReference type="InterPro" id="IPR015590">
    <property type="entry name" value="Aldehyde_DH_dom"/>
</dbReference>
<reference evidence="6 7" key="1">
    <citation type="submission" date="2020-04" db="EMBL/GenBank/DDBJ databases">
        <title>Gordonia sp. nov. TBRC 11910.</title>
        <authorList>
            <person name="Suriyachadkun C."/>
        </authorList>
    </citation>
    <scope>NUCLEOTIDE SEQUENCE [LARGE SCALE GENOMIC DNA]</scope>
    <source>
        <strain evidence="6 7">TBRC 11910</strain>
    </source>
</reference>
<dbReference type="Gene3D" id="3.40.309.10">
    <property type="entry name" value="Aldehyde Dehydrogenase, Chain A, domain 2"/>
    <property type="match status" value="1"/>
</dbReference>
<dbReference type="AlphaFoldDB" id="A0A848KWN2"/>
<gene>
    <name evidence="6" type="ORF">HH308_15680</name>
</gene>
<dbReference type="FunFam" id="3.40.309.10:FF:000009">
    <property type="entry name" value="Aldehyde dehydrogenase A"/>
    <property type="match status" value="1"/>
</dbReference>
<comment type="similarity">
    <text evidence="1 4">Belongs to the aldehyde dehydrogenase family.</text>
</comment>
<evidence type="ECO:0000256" key="1">
    <source>
        <dbReference type="ARBA" id="ARBA00009986"/>
    </source>
</evidence>
<dbReference type="InterPro" id="IPR016161">
    <property type="entry name" value="Ald_DH/histidinol_DH"/>
</dbReference>
<evidence type="ECO:0000256" key="3">
    <source>
        <dbReference type="PROSITE-ProRule" id="PRU10007"/>
    </source>
</evidence>
<dbReference type="FunFam" id="3.40.605.10:FF:000007">
    <property type="entry name" value="NAD/NADP-dependent betaine aldehyde dehydrogenase"/>
    <property type="match status" value="1"/>
</dbReference>
<feature type="domain" description="Aldehyde dehydrogenase" evidence="5">
    <location>
        <begin position="25"/>
        <end position="484"/>
    </location>
</feature>
<dbReference type="Pfam" id="PF00171">
    <property type="entry name" value="Aldedh"/>
    <property type="match status" value="1"/>
</dbReference>
<dbReference type="InterPro" id="IPR016163">
    <property type="entry name" value="Ald_DH_C"/>
</dbReference>
<name>A0A848KWN2_9ACTN</name>
<proteinExistence type="inferred from homology"/>
<dbReference type="InterPro" id="IPR029510">
    <property type="entry name" value="Ald_DH_CS_GLU"/>
</dbReference>
<dbReference type="SUPFAM" id="SSF53720">
    <property type="entry name" value="ALDH-like"/>
    <property type="match status" value="1"/>
</dbReference>
<dbReference type="PANTHER" id="PTHR42804:SF1">
    <property type="entry name" value="ALDEHYDE DEHYDROGENASE-RELATED"/>
    <property type="match status" value="1"/>
</dbReference>
<evidence type="ECO:0000259" key="5">
    <source>
        <dbReference type="Pfam" id="PF00171"/>
    </source>
</evidence>
<dbReference type="InterPro" id="IPR016162">
    <property type="entry name" value="Ald_DH_N"/>
</dbReference>
<dbReference type="PROSITE" id="PS00687">
    <property type="entry name" value="ALDEHYDE_DEHYDR_GLU"/>
    <property type="match status" value="1"/>
</dbReference>
<accession>A0A848KWN2</accession>
<evidence type="ECO:0000313" key="6">
    <source>
        <dbReference type="EMBL" id="NMO02652.1"/>
    </source>
</evidence>
<keyword evidence="7" id="KW-1185">Reference proteome</keyword>
<evidence type="ECO:0000256" key="4">
    <source>
        <dbReference type="RuleBase" id="RU003345"/>
    </source>
</evidence>
<evidence type="ECO:0000313" key="7">
    <source>
        <dbReference type="Proteomes" id="UP000550729"/>
    </source>
</evidence>
<comment type="caution">
    <text evidence="6">The sequence shown here is derived from an EMBL/GenBank/DDBJ whole genome shotgun (WGS) entry which is preliminary data.</text>
</comment>
<keyword evidence="2 4" id="KW-0560">Oxidoreductase</keyword>
<protein>
    <submittedName>
        <fullName evidence="6">Aldehyde dehydrogenase</fullName>
    </submittedName>
</protein>
<dbReference type="GO" id="GO:0016620">
    <property type="term" value="F:oxidoreductase activity, acting on the aldehyde or oxo group of donors, NAD or NADP as acceptor"/>
    <property type="evidence" value="ECO:0007669"/>
    <property type="project" value="InterPro"/>
</dbReference>
<dbReference type="RefSeq" id="WP_170195156.1">
    <property type="nucleotide sequence ID" value="NZ_JABBNB010000015.1"/>
</dbReference>